<organism evidence="4 5">
    <name type="scientific">Saguinus oedipus</name>
    <name type="common">Cotton-top tamarin</name>
    <name type="synonym">Oedipomidas oedipus</name>
    <dbReference type="NCBI Taxonomy" id="9490"/>
    <lineage>
        <taxon>Eukaryota</taxon>
        <taxon>Metazoa</taxon>
        <taxon>Chordata</taxon>
        <taxon>Craniata</taxon>
        <taxon>Vertebrata</taxon>
        <taxon>Euteleostomi</taxon>
        <taxon>Mammalia</taxon>
        <taxon>Eutheria</taxon>
        <taxon>Euarchontoglires</taxon>
        <taxon>Primates</taxon>
        <taxon>Haplorrhini</taxon>
        <taxon>Platyrrhini</taxon>
        <taxon>Cebidae</taxon>
        <taxon>Callitrichinae</taxon>
        <taxon>Saguinus</taxon>
    </lineage>
</organism>
<feature type="region of interest" description="Disordered" evidence="2">
    <location>
        <begin position="139"/>
        <end position="162"/>
    </location>
</feature>
<protein>
    <recommendedName>
        <fullName evidence="3">3-beta hydroxysteroid dehydrogenase/isomerase domain-containing protein</fullName>
    </recommendedName>
</protein>
<feature type="domain" description="3-beta hydroxysteroid dehydrogenase/isomerase" evidence="3">
    <location>
        <begin position="196"/>
        <end position="237"/>
    </location>
</feature>
<dbReference type="InterPro" id="IPR002225">
    <property type="entry name" value="3Beta_OHSteriod_DH/Estase"/>
</dbReference>
<dbReference type="Proteomes" id="UP001266305">
    <property type="component" value="Unassembled WGS sequence"/>
</dbReference>
<feature type="compositionally biased region" description="Basic and acidic residues" evidence="2">
    <location>
        <begin position="1"/>
        <end position="17"/>
    </location>
</feature>
<dbReference type="EMBL" id="JASSZA010000007">
    <property type="protein sequence ID" value="KAK2106729.1"/>
    <property type="molecule type" value="Genomic_DNA"/>
</dbReference>
<evidence type="ECO:0000256" key="2">
    <source>
        <dbReference type="SAM" id="MobiDB-lite"/>
    </source>
</evidence>
<evidence type="ECO:0000259" key="3">
    <source>
        <dbReference type="Pfam" id="PF01073"/>
    </source>
</evidence>
<name>A0ABQ9VBH7_SAGOE</name>
<dbReference type="Gene3D" id="3.40.50.720">
    <property type="entry name" value="NAD(P)-binding Rossmann-like Domain"/>
    <property type="match status" value="1"/>
</dbReference>
<keyword evidence="5" id="KW-1185">Reference proteome</keyword>
<feature type="compositionally biased region" description="Basic and acidic residues" evidence="2">
    <location>
        <begin position="139"/>
        <end position="157"/>
    </location>
</feature>
<feature type="region of interest" description="Disordered" evidence="2">
    <location>
        <begin position="1"/>
        <end position="65"/>
    </location>
</feature>
<keyword evidence="1" id="KW-0520">NAD</keyword>
<evidence type="ECO:0000313" key="4">
    <source>
        <dbReference type="EMBL" id="KAK2106729.1"/>
    </source>
</evidence>
<evidence type="ECO:0000313" key="5">
    <source>
        <dbReference type="Proteomes" id="UP001266305"/>
    </source>
</evidence>
<comment type="caution">
    <text evidence="4">The sequence shown here is derived from an EMBL/GenBank/DDBJ whole genome shotgun (WGS) entry which is preliminary data.</text>
</comment>
<dbReference type="Pfam" id="PF01073">
    <property type="entry name" value="3Beta_HSD"/>
    <property type="match status" value="1"/>
</dbReference>
<sequence length="239" mass="26375">MLGEREPPKKNEKKKAEPEEEIEEVEESEDEGEDPALHSLSQAAAAFQQAKAEEEKNGDPVQEAPQHRMIEDAQGQRRAHTSGMANNLVIKILPQHSDKSQDLEKGKLDTYTVLLVAARPSLISVGAAGLGDQERAQPRLFGRHESWEGSSAKRDGSSRGASSRLLEIPAPEGRVFCFLASVSCYLVLAVTGWSCLVTGAGGFLGQRIVRLLVEEKELKEVRALDKDFRPESREEFSRK</sequence>
<reference evidence="4 5" key="1">
    <citation type="submission" date="2023-05" db="EMBL/GenBank/DDBJ databases">
        <title>B98-5 Cell Line De Novo Hybrid Assembly: An Optical Mapping Approach.</title>
        <authorList>
            <person name="Kananen K."/>
            <person name="Auerbach J.A."/>
            <person name="Kautto E."/>
            <person name="Blachly J.S."/>
        </authorList>
    </citation>
    <scope>NUCLEOTIDE SEQUENCE [LARGE SCALE GENOMIC DNA]</scope>
    <source>
        <strain evidence="4">B95-8</strain>
        <tissue evidence="4">Cell line</tissue>
    </source>
</reference>
<accession>A0ABQ9VBH7</accession>
<proteinExistence type="predicted"/>
<feature type="compositionally biased region" description="Acidic residues" evidence="2">
    <location>
        <begin position="18"/>
        <end position="34"/>
    </location>
</feature>
<dbReference type="SUPFAM" id="SSF51735">
    <property type="entry name" value="NAD(P)-binding Rossmann-fold domains"/>
    <property type="match status" value="1"/>
</dbReference>
<dbReference type="InterPro" id="IPR036291">
    <property type="entry name" value="NAD(P)-bd_dom_sf"/>
</dbReference>
<gene>
    <name evidence="4" type="ORF">P7K49_016243</name>
</gene>
<evidence type="ECO:0000256" key="1">
    <source>
        <dbReference type="ARBA" id="ARBA00023027"/>
    </source>
</evidence>